<dbReference type="EMBL" id="JAWSTH010000001">
    <property type="protein sequence ID" value="MDW5592853.1"/>
    <property type="molecule type" value="Genomic_DNA"/>
</dbReference>
<evidence type="ECO:0000256" key="1">
    <source>
        <dbReference type="ARBA" id="ARBA00022722"/>
    </source>
</evidence>
<proteinExistence type="predicted"/>
<evidence type="ECO:0000256" key="4">
    <source>
        <dbReference type="ARBA" id="ARBA00022842"/>
    </source>
</evidence>
<protein>
    <submittedName>
        <fullName evidence="6">PIN domain-containing protein</fullName>
    </submittedName>
</protein>
<reference evidence="7" key="1">
    <citation type="submission" date="2023-07" db="EMBL/GenBank/DDBJ databases">
        <title>Conexibacter stalactiti sp. nov., isolated from stalactites in a lava cave and emended description of the genus Conexibacter.</title>
        <authorList>
            <person name="Lee S.D."/>
        </authorList>
    </citation>
    <scope>NUCLEOTIDE SEQUENCE [LARGE SCALE GENOMIC DNA]</scope>
    <source>
        <strain evidence="7">KCTC 39840</strain>
    </source>
</reference>
<dbReference type="RefSeq" id="WP_318595109.1">
    <property type="nucleotide sequence ID" value="NZ_JAWSTH010000001.1"/>
</dbReference>
<reference evidence="6 7" key="2">
    <citation type="submission" date="2023-10" db="EMBL/GenBank/DDBJ databases">
        <authorList>
            <person name="Han X.F."/>
        </authorList>
    </citation>
    <scope>NUCLEOTIDE SEQUENCE [LARGE SCALE GENOMIC DNA]</scope>
    <source>
        <strain evidence="6 7">KCTC 39840</strain>
    </source>
</reference>
<dbReference type="Proteomes" id="UP001284601">
    <property type="component" value="Unassembled WGS sequence"/>
</dbReference>
<dbReference type="SUPFAM" id="SSF88723">
    <property type="entry name" value="PIN domain-like"/>
    <property type="match status" value="1"/>
</dbReference>
<dbReference type="Pfam" id="PF01850">
    <property type="entry name" value="PIN"/>
    <property type="match status" value="1"/>
</dbReference>
<dbReference type="InterPro" id="IPR029060">
    <property type="entry name" value="PIN-like_dom_sf"/>
</dbReference>
<keyword evidence="1" id="KW-0540">Nuclease</keyword>
<gene>
    <name evidence="6" type="ORF">R7226_00790</name>
</gene>
<sequence>MSDVLLLDSGVWLAAHDPDDRFHTAAQDLVSFGPDQRDLAALDLTLFEVANVAIRRWRSVERARRVTELVEIAVADRLERVDGETLWATVDDADDYGLSAYDAAYVTIARRRGWLRISCDHRDLVQPGHAVSPEQVARPVAAAS</sequence>
<evidence type="ECO:0000259" key="5">
    <source>
        <dbReference type="Pfam" id="PF01850"/>
    </source>
</evidence>
<evidence type="ECO:0000313" key="7">
    <source>
        <dbReference type="Proteomes" id="UP001284601"/>
    </source>
</evidence>
<evidence type="ECO:0000256" key="3">
    <source>
        <dbReference type="ARBA" id="ARBA00022801"/>
    </source>
</evidence>
<keyword evidence="2" id="KW-0479">Metal-binding</keyword>
<organism evidence="6 7">
    <name type="scientific">Conexibacter stalactiti</name>
    <dbReference type="NCBI Taxonomy" id="1940611"/>
    <lineage>
        <taxon>Bacteria</taxon>
        <taxon>Bacillati</taxon>
        <taxon>Actinomycetota</taxon>
        <taxon>Thermoleophilia</taxon>
        <taxon>Solirubrobacterales</taxon>
        <taxon>Conexibacteraceae</taxon>
        <taxon>Conexibacter</taxon>
    </lineage>
</organism>
<evidence type="ECO:0000313" key="6">
    <source>
        <dbReference type="EMBL" id="MDW5592853.1"/>
    </source>
</evidence>
<comment type="caution">
    <text evidence="6">The sequence shown here is derived from an EMBL/GenBank/DDBJ whole genome shotgun (WGS) entry which is preliminary data.</text>
</comment>
<keyword evidence="4" id="KW-0460">Magnesium</keyword>
<accession>A0ABU4HHS2</accession>
<name>A0ABU4HHS2_9ACTN</name>
<evidence type="ECO:0000256" key="2">
    <source>
        <dbReference type="ARBA" id="ARBA00022723"/>
    </source>
</evidence>
<dbReference type="InterPro" id="IPR002716">
    <property type="entry name" value="PIN_dom"/>
</dbReference>
<dbReference type="Gene3D" id="3.40.50.1010">
    <property type="entry name" value="5'-nuclease"/>
    <property type="match status" value="1"/>
</dbReference>
<keyword evidence="3" id="KW-0378">Hydrolase</keyword>
<feature type="domain" description="PIN" evidence="5">
    <location>
        <begin position="6"/>
        <end position="122"/>
    </location>
</feature>
<keyword evidence="7" id="KW-1185">Reference proteome</keyword>